<feature type="non-terminal residue" evidence="1">
    <location>
        <position position="1"/>
    </location>
</feature>
<dbReference type="AlphaFoldDB" id="A0AAN9A3W1"/>
<reference evidence="1 2" key="1">
    <citation type="submission" date="2023-11" db="EMBL/GenBank/DDBJ databases">
        <title>Halocaridina rubra genome assembly.</title>
        <authorList>
            <person name="Smith C."/>
        </authorList>
    </citation>
    <scope>NUCLEOTIDE SEQUENCE [LARGE SCALE GENOMIC DNA]</scope>
    <source>
        <strain evidence="1">EP-1</strain>
        <tissue evidence="1">Whole</tissue>
    </source>
</reference>
<accession>A0AAN9A3W1</accession>
<name>A0AAN9A3W1_HALRR</name>
<dbReference type="EMBL" id="JAXCGZ010013233">
    <property type="protein sequence ID" value="KAK7073239.1"/>
    <property type="molecule type" value="Genomic_DNA"/>
</dbReference>
<keyword evidence="2" id="KW-1185">Reference proteome</keyword>
<gene>
    <name evidence="1" type="ORF">SK128_006537</name>
</gene>
<dbReference type="Proteomes" id="UP001381693">
    <property type="component" value="Unassembled WGS sequence"/>
</dbReference>
<evidence type="ECO:0000313" key="2">
    <source>
        <dbReference type="Proteomes" id="UP001381693"/>
    </source>
</evidence>
<evidence type="ECO:0000313" key="1">
    <source>
        <dbReference type="EMBL" id="KAK7073239.1"/>
    </source>
</evidence>
<sequence>RGANGHIGGHLSEAAAFNSVVPMDKDAPLVISARDEDSEQNANIFFTIVEDEDR</sequence>
<comment type="caution">
    <text evidence="1">The sequence shown here is derived from an EMBL/GenBank/DDBJ whole genome shotgun (WGS) entry which is preliminary data.</text>
</comment>
<feature type="non-terminal residue" evidence="1">
    <location>
        <position position="54"/>
    </location>
</feature>
<protein>
    <submittedName>
        <fullName evidence="1">Uncharacterized protein</fullName>
    </submittedName>
</protein>
<organism evidence="1 2">
    <name type="scientific">Halocaridina rubra</name>
    <name type="common">Hawaiian red shrimp</name>
    <dbReference type="NCBI Taxonomy" id="373956"/>
    <lineage>
        <taxon>Eukaryota</taxon>
        <taxon>Metazoa</taxon>
        <taxon>Ecdysozoa</taxon>
        <taxon>Arthropoda</taxon>
        <taxon>Crustacea</taxon>
        <taxon>Multicrustacea</taxon>
        <taxon>Malacostraca</taxon>
        <taxon>Eumalacostraca</taxon>
        <taxon>Eucarida</taxon>
        <taxon>Decapoda</taxon>
        <taxon>Pleocyemata</taxon>
        <taxon>Caridea</taxon>
        <taxon>Atyoidea</taxon>
        <taxon>Atyidae</taxon>
        <taxon>Halocaridina</taxon>
    </lineage>
</organism>
<proteinExistence type="predicted"/>